<dbReference type="Pfam" id="PF12937">
    <property type="entry name" value="F-box-like"/>
    <property type="match status" value="1"/>
</dbReference>
<dbReference type="SUPFAM" id="SSF52047">
    <property type="entry name" value="RNI-like"/>
    <property type="match status" value="1"/>
</dbReference>
<dbReference type="Proteomes" id="UP000623687">
    <property type="component" value="Unassembled WGS sequence"/>
</dbReference>
<protein>
    <recommendedName>
        <fullName evidence="2">F-box domain-containing protein</fullName>
    </recommendedName>
</protein>
<feature type="domain" description="F-box" evidence="2">
    <location>
        <begin position="63"/>
        <end position="114"/>
    </location>
</feature>
<dbReference type="PROSITE" id="PS50181">
    <property type="entry name" value="FBOX"/>
    <property type="match status" value="1"/>
</dbReference>
<feature type="compositionally biased region" description="Acidic residues" evidence="1">
    <location>
        <begin position="361"/>
        <end position="372"/>
    </location>
</feature>
<sequence length="530" mass="59352">MLRQRPVNIGVSGVVKEFHVIDRRRTPLGNLWSANEIPPSSQSPCSLAETMPLIYPECPARTPTSIQDLPSEVLIEIFTYLAHIDSLSPLTTVASVCQPWRSIVFNAPSVWRLIVLDSRARDISALQTHALYWMMKSEPLEFDVEVNVAERDDILLLLSPFLSQPQKRWRSFALTGPDTHGVYLLQNVGRTTKLAISVRGDSGSIASAILGIPEEDGVKDSVNLDISQNTLGVAVDALPSPSRIHPIYLTIIHICDALPEVYTKPSALLAFLAACPNLQQFVFMGWTLRRDIDEDSDGQDGHQTFVEEKLPVVYLPHLQVLRLRSTCSTRTILSRIHTPTLSELYLTYLNVDFPLPPHVDEGDEGDSDDESGDFSRSPSSDRATGMGLRKLIKRSNPPLRVLDMDCSDMRTKDFRYIFDHLHKLEEFSIVASDLSDNVIRLLAPYYESSGRGTVKLRVPRLGVLRLFDCIRVSGDAILETLSRRAEVMVDYHCGEGTFREVSIMGCERFAQIHGQALRPRLGGAVFRYDI</sequence>
<evidence type="ECO:0000256" key="1">
    <source>
        <dbReference type="SAM" id="MobiDB-lite"/>
    </source>
</evidence>
<dbReference type="AlphaFoldDB" id="A0A8H6ZKB9"/>
<organism evidence="3 4">
    <name type="scientific">Pleurotus ostreatus</name>
    <name type="common">Oyster mushroom</name>
    <name type="synonym">White-rot fungus</name>
    <dbReference type="NCBI Taxonomy" id="5322"/>
    <lineage>
        <taxon>Eukaryota</taxon>
        <taxon>Fungi</taxon>
        <taxon>Dikarya</taxon>
        <taxon>Basidiomycota</taxon>
        <taxon>Agaricomycotina</taxon>
        <taxon>Agaricomycetes</taxon>
        <taxon>Agaricomycetidae</taxon>
        <taxon>Agaricales</taxon>
        <taxon>Pleurotineae</taxon>
        <taxon>Pleurotaceae</taxon>
        <taxon>Pleurotus</taxon>
    </lineage>
</organism>
<proteinExistence type="predicted"/>
<dbReference type="InterPro" id="IPR001810">
    <property type="entry name" value="F-box_dom"/>
</dbReference>
<dbReference type="InterPro" id="IPR032675">
    <property type="entry name" value="LRR_dom_sf"/>
</dbReference>
<dbReference type="InterPro" id="IPR036047">
    <property type="entry name" value="F-box-like_dom_sf"/>
</dbReference>
<name>A0A8H6ZKB9_PLEOS</name>
<evidence type="ECO:0000259" key="2">
    <source>
        <dbReference type="PROSITE" id="PS50181"/>
    </source>
</evidence>
<dbReference type="Gene3D" id="3.80.10.10">
    <property type="entry name" value="Ribonuclease Inhibitor"/>
    <property type="match status" value="1"/>
</dbReference>
<evidence type="ECO:0000313" key="3">
    <source>
        <dbReference type="EMBL" id="KAF7422597.1"/>
    </source>
</evidence>
<dbReference type="Gene3D" id="1.20.1280.50">
    <property type="match status" value="1"/>
</dbReference>
<dbReference type="EMBL" id="JACETU010000008">
    <property type="protein sequence ID" value="KAF7422597.1"/>
    <property type="molecule type" value="Genomic_DNA"/>
</dbReference>
<accession>A0A8H6ZKB9</accession>
<comment type="caution">
    <text evidence="3">The sequence shown here is derived from an EMBL/GenBank/DDBJ whole genome shotgun (WGS) entry which is preliminary data.</text>
</comment>
<dbReference type="GeneID" id="59380571"/>
<feature type="region of interest" description="Disordered" evidence="1">
    <location>
        <begin position="359"/>
        <end position="388"/>
    </location>
</feature>
<dbReference type="SUPFAM" id="SSF81383">
    <property type="entry name" value="F-box domain"/>
    <property type="match status" value="1"/>
</dbReference>
<dbReference type="RefSeq" id="XP_036627629.1">
    <property type="nucleotide sequence ID" value="XM_036780246.1"/>
</dbReference>
<dbReference type="OrthoDB" id="3359674at2759"/>
<keyword evidence="4" id="KW-1185">Reference proteome</keyword>
<gene>
    <name evidence="3" type="ORF">PC9H_010753</name>
</gene>
<evidence type="ECO:0000313" key="4">
    <source>
        <dbReference type="Proteomes" id="UP000623687"/>
    </source>
</evidence>
<reference evidence="3" key="1">
    <citation type="submission" date="2019-07" db="EMBL/GenBank/DDBJ databases">
        <authorList>
            <person name="Palmer J.M."/>
        </authorList>
    </citation>
    <scope>NUCLEOTIDE SEQUENCE</scope>
    <source>
        <strain evidence="3">PC9</strain>
    </source>
</reference>
<dbReference type="VEuPathDB" id="FungiDB:PC9H_010753"/>